<accession>A0A8J7CZM5</accession>
<sequence length="185" mass="19874">MIWRSGLLALGALVGCAASVLAHALPGSVLLLREQGSSLELTVQFPAEDLIIAAPELSALEALPPSQPLPQELAAALARYLERHLSVTRDAAPLALTMTEARIQSAYHDHLGQFSLVVSQWHVTGTVDRSSRLVLTYDAVMHEVRNHRATVLWGEQNGELRPISEFGYLGAADGVPLDPTAADPE</sequence>
<dbReference type="PROSITE" id="PS51257">
    <property type="entry name" value="PROKAR_LIPOPROTEIN"/>
    <property type="match status" value="1"/>
</dbReference>
<keyword evidence="2" id="KW-1185">Reference proteome</keyword>
<reference evidence="1" key="1">
    <citation type="submission" date="2020-09" db="EMBL/GenBank/DDBJ databases">
        <title>A novel bacterium of genus Mangrovicoccus, isolated from South China Sea.</title>
        <authorList>
            <person name="Huang H."/>
            <person name="Mo K."/>
            <person name="Hu Y."/>
        </authorList>
    </citation>
    <scope>NUCLEOTIDE SEQUENCE</scope>
    <source>
        <strain evidence="1">HB182678</strain>
    </source>
</reference>
<evidence type="ECO:0000313" key="2">
    <source>
        <dbReference type="Proteomes" id="UP000609121"/>
    </source>
</evidence>
<name>A0A8J7CZM5_9RHOB</name>
<dbReference type="EMBL" id="JACVXA010000016">
    <property type="protein sequence ID" value="MBE3638113.1"/>
    <property type="molecule type" value="Genomic_DNA"/>
</dbReference>
<organism evidence="1 2">
    <name type="scientific">Mangrovicoccus algicola</name>
    <dbReference type="NCBI Taxonomy" id="2771008"/>
    <lineage>
        <taxon>Bacteria</taxon>
        <taxon>Pseudomonadati</taxon>
        <taxon>Pseudomonadota</taxon>
        <taxon>Alphaproteobacteria</taxon>
        <taxon>Rhodobacterales</taxon>
        <taxon>Paracoccaceae</taxon>
        <taxon>Mangrovicoccus</taxon>
    </lineage>
</organism>
<protein>
    <submittedName>
        <fullName evidence="1">Uncharacterized protein</fullName>
    </submittedName>
</protein>
<dbReference type="RefSeq" id="WP_193181482.1">
    <property type="nucleotide sequence ID" value="NZ_JACVXA010000016.1"/>
</dbReference>
<proteinExistence type="predicted"/>
<dbReference type="Proteomes" id="UP000609121">
    <property type="component" value="Unassembled WGS sequence"/>
</dbReference>
<comment type="caution">
    <text evidence="1">The sequence shown here is derived from an EMBL/GenBank/DDBJ whole genome shotgun (WGS) entry which is preliminary data.</text>
</comment>
<evidence type="ECO:0000313" key="1">
    <source>
        <dbReference type="EMBL" id="MBE3638113.1"/>
    </source>
</evidence>
<gene>
    <name evidence="1" type="ORF">ICN82_07850</name>
</gene>
<dbReference type="AlphaFoldDB" id="A0A8J7CZM5"/>